<evidence type="ECO:0000313" key="3">
    <source>
        <dbReference type="Proteomes" id="UP001139035"/>
    </source>
</evidence>
<organism evidence="2 3">
    <name type="scientific">Jiella avicenniae</name>
    <dbReference type="NCBI Taxonomy" id="2907202"/>
    <lineage>
        <taxon>Bacteria</taxon>
        <taxon>Pseudomonadati</taxon>
        <taxon>Pseudomonadota</taxon>
        <taxon>Alphaproteobacteria</taxon>
        <taxon>Hyphomicrobiales</taxon>
        <taxon>Aurantimonadaceae</taxon>
        <taxon>Jiella</taxon>
    </lineage>
</organism>
<dbReference type="InterPro" id="IPR028992">
    <property type="entry name" value="Hedgehog/Intein_dom"/>
</dbReference>
<reference evidence="2" key="1">
    <citation type="submission" date="2022-01" db="EMBL/GenBank/DDBJ databases">
        <title>Jiella avicenniae sp. nov., a novel endophytic bacterium isolated from bark of Avicennia marina.</title>
        <authorList>
            <person name="Tuo L."/>
        </authorList>
    </citation>
    <scope>NUCLEOTIDE SEQUENCE</scope>
    <source>
        <strain evidence="2">CBK1P-4</strain>
    </source>
</reference>
<dbReference type="CDD" id="cd00081">
    <property type="entry name" value="Hint"/>
    <property type="match status" value="1"/>
</dbReference>
<dbReference type="Gene3D" id="2.170.16.10">
    <property type="entry name" value="Hedgehog/Intein (Hint) domain"/>
    <property type="match status" value="1"/>
</dbReference>
<dbReference type="SMART" id="SM00306">
    <property type="entry name" value="HintN"/>
    <property type="match status" value="1"/>
</dbReference>
<comment type="caution">
    <text evidence="2">The sequence shown here is derived from an EMBL/GenBank/DDBJ whole genome shotgun (WGS) entry which is preliminary data.</text>
</comment>
<name>A0A9X1P6X4_9HYPH</name>
<gene>
    <name evidence="2" type="ORF">LZD57_19855</name>
</gene>
<keyword evidence="3" id="KW-1185">Reference proteome</keyword>
<dbReference type="InterPro" id="IPR003587">
    <property type="entry name" value="Hint_dom_N"/>
</dbReference>
<feature type="domain" description="Hint" evidence="1">
    <location>
        <begin position="119"/>
        <end position="226"/>
    </location>
</feature>
<evidence type="ECO:0000313" key="2">
    <source>
        <dbReference type="EMBL" id="MCE7030246.1"/>
    </source>
</evidence>
<sequence>MASRTPFYISYLVKTGAGTYTAYDPYGSNFTVTETDDGGSDDLTRLGDIGNDDFSANLNNSGASFPTQFTFIANTRDGSGFIALATNSGYGPGPYYYLFQTVLTYTYGEAVTTGPGTFTLCFTCGTRIDTRRGRIAIEDLAVGDSVMTASGAEREIVWIGRRTLDCRCEAAHMAPVRVRAGAFGAGVPERDVLLSPGHPVLVRQNGVEVLVPIMNLINGTTIERTTLERATYWHVELDQHDVLLADGLPAESFFDMGSRGWFDNDLDDVLANPDLVPAGQHGRCREVAIDGPLVEAERKRLADLFYAELASQCAWPVQESYTAA</sequence>
<dbReference type="RefSeq" id="WP_233721326.1">
    <property type="nucleotide sequence ID" value="NZ_JAJUWU010000023.1"/>
</dbReference>
<dbReference type="AlphaFoldDB" id="A0A9X1P6X4"/>
<dbReference type="InterPro" id="IPR036844">
    <property type="entry name" value="Hint_dom_sf"/>
</dbReference>
<dbReference type="Pfam" id="PF13403">
    <property type="entry name" value="Hint_2"/>
    <property type="match status" value="1"/>
</dbReference>
<evidence type="ECO:0000259" key="1">
    <source>
        <dbReference type="SMART" id="SM00306"/>
    </source>
</evidence>
<dbReference type="Proteomes" id="UP001139035">
    <property type="component" value="Unassembled WGS sequence"/>
</dbReference>
<dbReference type="EMBL" id="JAJUWU010000023">
    <property type="protein sequence ID" value="MCE7030246.1"/>
    <property type="molecule type" value="Genomic_DNA"/>
</dbReference>
<accession>A0A9X1P6X4</accession>
<protein>
    <submittedName>
        <fullName evidence="2">Hint domain-containing protein</fullName>
    </submittedName>
</protein>
<dbReference type="SUPFAM" id="SSF51294">
    <property type="entry name" value="Hedgehog/intein (Hint) domain"/>
    <property type="match status" value="1"/>
</dbReference>
<proteinExistence type="predicted"/>